<reference evidence="2 3" key="1">
    <citation type="submission" date="2019-06" db="EMBL/GenBank/DDBJ databases">
        <authorList>
            <person name="Lee I."/>
            <person name="Jang G.I."/>
            <person name="Hwang C.Y."/>
        </authorList>
    </citation>
    <scope>NUCLEOTIDE SEQUENCE [LARGE SCALE GENOMIC DNA]</scope>
    <source>
        <strain evidence="2 3">PAMC 28131</strain>
    </source>
</reference>
<dbReference type="EC" id="3.1.-.-" evidence="1"/>
<keyword evidence="1" id="KW-0378">Hydrolase</keyword>
<protein>
    <recommendedName>
        <fullName evidence="1">mRNA interferase</fullName>
        <ecNumber evidence="1">3.1.-.-</ecNumber>
    </recommendedName>
</protein>
<evidence type="ECO:0000313" key="3">
    <source>
        <dbReference type="Proteomes" id="UP000319897"/>
    </source>
</evidence>
<sequence length="112" mass="12278">MAQGEIWWVDLGEPQGSEPGYHRPVIVLQCDALNASRIATLLCVPLTSNLKWASFPGNVLLTALNSGLDRDCVAMVSQPVTLDKRRLQQPAGQVARRQLLAIFDGLDRVLGR</sequence>
<keyword evidence="1" id="KW-0255">Endonuclease</keyword>
<dbReference type="Pfam" id="PF02452">
    <property type="entry name" value="PemK_toxin"/>
    <property type="match status" value="1"/>
</dbReference>
<proteinExistence type="inferred from homology"/>
<dbReference type="SUPFAM" id="SSF50118">
    <property type="entry name" value="Cell growth inhibitor/plasmid maintenance toxic component"/>
    <property type="match status" value="1"/>
</dbReference>
<dbReference type="PANTHER" id="PTHR33988:SF2">
    <property type="entry name" value="ENDORIBONUCLEASE MAZF"/>
    <property type="match status" value="1"/>
</dbReference>
<dbReference type="Gene3D" id="2.30.30.110">
    <property type="match status" value="1"/>
</dbReference>
<dbReference type="GO" id="GO:0004521">
    <property type="term" value="F:RNA endonuclease activity"/>
    <property type="evidence" value="ECO:0007669"/>
    <property type="project" value="TreeGrafter"/>
</dbReference>
<dbReference type="AlphaFoldDB" id="A0A501XLJ4"/>
<dbReference type="Proteomes" id="UP000319897">
    <property type="component" value="Unassembled WGS sequence"/>
</dbReference>
<keyword evidence="1" id="KW-0540">Nuclease</keyword>
<accession>A0A501XLJ4</accession>
<gene>
    <name evidence="2" type="ORF">FJQ54_08535</name>
</gene>
<dbReference type="PIRSF" id="PIRSF033490">
    <property type="entry name" value="MazF"/>
    <property type="match status" value="1"/>
</dbReference>
<dbReference type="GO" id="GO:0003677">
    <property type="term" value="F:DNA binding"/>
    <property type="evidence" value="ECO:0007669"/>
    <property type="project" value="InterPro"/>
</dbReference>
<keyword evidence="3" id="KW-1185">Reference proteome</keyword>
<dbReference type="GO" id="GO:0016787">
    <property type="term" value="F:hydrolase activity"/>
    <property type="evidence" value="ECO:0007669"/>
    <property type="project" value="UniProtKB-KW"/>
</dbReference>
<dbReference type="GO" id="GO:0016075">
    <property type="term" value="P:rRNA catabolic process"/>
    <property type="evidence" value="ECO:0007669"/>
    <property type="project" value="TreeGrafter"/>
</dbReference>
<name>A0A501XLJ4_9SPHN</name>
<organism evidence="2 3">
    <name type="scientific">Sandaracinobacter neustonicus</name>
    <dbReference type="NCBI Taxonomy" id="1715348"/>
    <lineage>
        <taxon>Bacteria</taxon>
        <taxon>Pseudomonadati</taxon>
        <taxon>Pseudomonadota</taxon>
        <taxon>Alphaproteobacteria</taxon>
        <taxon>Sphingomonadales</taxon>
        <taxon>Sphingosinicellaceae</taxon>
        <taxon>Sandaracinobacter</taxon>
    </lineage>
</organism>
<dbReference type="GO" id="GO:0006402">
    <property type="term" value="P:mRNA catabolic process"/>
    <property type="evidence" value="ECO:0007669"/>
    <property type="project" value="TreeGrafter"/>
</dbReference>
<dbReference type="InterPro" id="IPR011067">
    <property type="entry name" value="Plasmid_toxin/cell-grow_inhib"/>
</dbReference>
<dbReference type="EMBL" id="VFSU01000023">
    <property type="protein sequence ID" value="TPE61416.1"/>
    <property type="molecule type" value="Genomic_DNA"/>
</dbReference>
<dbReference type="InterPro" id="IPR003477">
    <property type="entry name" value="PemK-like"/>
</dbReference>
<dbReference type="PANTHER" id="PTHR33988">
    <property type="entry name" value="ENDORIBONUCLEASE MAZF-RELATED"/>
    <property type="match status" value="1"/>
</dbReference>
<comment type="caution">
    <text evidence="2">The sequence shown here is derived from an EMBL/GenBank/DDBJ whole genome shotgun (WGS) entry which is preliminary data.</text>
</comment>
<dbReference type="OrthoDB" id="9808744at2"/>
<evidence type="ECO:0000256" key="1">
    <source>
        <dbReference type="PIRNR" id="PIRNR033490"/>
    </source>
</evidence>
<evidence type="ECO:0000313" key="2">
    <source>
        <dbReference type="EMBL" id="TPE61416.1"/>
    </source>
</evidence>
<comment type="function">
    <text evidence="1">Toxic component of a type II toxin-antitoxin (TA) system.</text>
</comment>
<comment type="similarity">
    <text evidence="1">Belongs to the PemK/MazF family.</text>
</comment>